<dbReference type="PROSITE" id="PS50043">
    <property type="entry name" value="HTH_LUXR_2"/>
    <property type="match status" value="1"/>
</dbReference>
<dbReference type="Gene3D" id="1.10.10.10">
    <property type="entry name" value="Winged helix-like DNA-binding domain superfamily/Winged helix DNA-binding domain"/>
    <property type="match status" value="1"/>
</dbReference>
<accession>A0A917VK08</accession>
<proteinExistence type="predicted"/>
<dbReference type="PROSITE" id="PS00622">
    <property type="entry name" value="HTH_LUXR_1"/>
    <property type="match status" value="1"/>
</dbReference>
<feature type="domain" description="HTH luxR-type" evidence="4">
    <location>
        <begin position="264"/>
        <end position="330"/>
    </location>
</feature>
<dbReference type="SUPFAM" id="SSF46894">
    <property type="entry name" value="C-terminal effector domain of the bipartite response regulators"/>
    <property type="match status" value="1"/>
</dbReference>
<evidence type="ECO:0000313" key="5">
    <source>
        <dbReference type="EMBL" id="GGK88674.1"/>
    </source>
</evidence>
<dbReference type="GO" id="GO:0006355">
    <property type="term" value="P:regulation of DNA-templated transcription"/>
    <property type="evidence" value="ECO:0007669"/>
    <property type="project" value="InterPro"/>
</dbReference>
<dbReference type="GO" id="GO:0003677">
    <property type="term" value="F:DNA binding"/>
    <property type="evidence" value="ECO:0007669"/>
    <property type="project" value="UniProtKB-KW"/>
</dbReference>
<dbReference type="PRINTS" id="PR00038">
    <property type="entry name" value="HTHLUXR"/>
</dbReference>
<dbReference type="SUPFAM" id="SSF55781">
    <property type="entry name" value="GAF domain-like"/>
    <property type="match status" value="1"/>
</dbReference>
<dbReference type="SMART" id="SM00421">
    <property type="entry name" value="HTH_LUXR"/>
    <property type="match status" value="1"/>
</dbReference>
<dbReference type="CDD" id="cd06170">
    <property type="entry name" value="LuxR_C_like"/>
    <property type="match status" value="1"/>
</dbReference>
<dbReference type="InterPro" id="IPR016032">
    <property type="entry name" value="Sig_transdc_resp-reg_C-effctor"/>
</dbReference>
<reference evidence="5" key="2">
    <citation type="submission" date="2020-09" db="EMBL/GenBank/DDBJ databases">
        <authorList>
            <person name="Sun Q."/>
            <person name="Ohkuma M."/>
        </authorList>
    </citation>
    <scope>NUCLEOTIDE SEQUENCE</scope>
    <source>
        <strain evidence="5">JCM 13064</strain>
    </source>
</reference>
<dbReference type="EMBL" id="BMNT01000017">
    <property type="protein sequence ID" value="GGK88674.1"/>
    <property type="molecule type" value="Genomic_DNA"/>
</dbReference>
<dbReference type="Proteomes" id="UP000645217">
    <property type="component" value="Unassembled WGS sequence"/>
</dbReference>
<evidence type="ECO:0000313" key="6">
    <source>
        <dbReference type="Proteomes" id="UP000645217"/>
    </source>
</evidence>
<dbReference type="PANTHER" id="PTHR44688:SF16">
    <property type="entry name" value="DNA-BINDING TRANSCRIPTIONAL ACTIVATOR DEVR_DOSR"/>
    <property type="match status" value="1"/>
</dbReference>
<gene>
    <name evidence="5" type="ORF">GCM10007964_34190</name>
</gene>
<keyword evidence="6" id="KW-1185">Reference proteome</keyword>
<keyword evidence="3" id="KW-0804">Transcription</keyword>
<keyword evidence="2" id="KW-0238">DNA-binding</keyword>
<organism evidence="5 6">
    <name type="scientific">Sphaerisporangium melleum</name>
    <dbReference type="NCBI Taxonomy" id="321316"/>
    <lineage>
        <taxon>Bacteria</taxon>
        <taxon>Bacillati</taxon>
        <taxon>Actinomycetota</taxon>
        <taxon>Actinomycetes</taxon>
        <taxon>Streptosporangiales</taxon>
        <taxon>Streptosporangiaceae</taxon>
        <taxon>Sphaerisporangium</taxon>
    </lineage>
</organism>
<evidence type="ECO:0000259" key="4">
    <source>
        <dbReference type="PROSITE" id="PS50043"/>
    </source>
</evidence>
<dbReference type="PANTHER" id="PTHR44688">
    <property type="entry name" value="DNA-BINDING TRANSCRIPTIONAL ACTIVATOR DEVR_DOSR"/>
    <property type="match status" value="1"/>
</dbReference>
<keyword evidence="1" id="KW-0805">Transcription regulation</keyword>
<reference evidence="5" key="1">
    <citation type="journal article" date="2014" name="Int. J. Syst. Evol. Microbiol.">
        <title>Complete genome sequence of Corynebacterium casei LMG S-19264T (=DSM 44701T), isolated from a smear-ripened cheese.</title>
        <authorList>
            <consortium name="US DOE Joint Genome Institute (JGI-PGF)"/>
            <person name="Walter F."/>
            <person name="Albersmeier A."/>
            <person name="Kalinowski J."/>
            <person name="Ruckert C."/>
        </authorList>
    </citation>
    <scope>NUCLEOTIDE SEQUENCE</scope>
    <source>
        <strain evidence="5">JCM 13064</strain>
    </source>
</reference>
<dbReference type="InterPro" id="IPR036388">
    <property type="entry name" value="WH-like_DNA-bd_sf"/>
</dbReference>
<sequence length="331" mass="36916">MSVARSDSGFSPEVAAALSLADRGIRMRMGDHHALFDYWRFAMSTICAVDAFYVGFYREGRRIVYPYTYDDAVPVERYVPPEVFGYGPKGQAAWILEHERPYVYASDNGLLLHHGVSFGDEQRPSADAITIPIFAVRDGGREVIGLASIQSYKSRTYTAEHVRAFEWTARSVATVLAREREDELNREELAVAGQGQETERASVVEVVQDVSEILAGLHARICAVEEAVPIGEPELARLVRELRHECERGQTETMDIIARPSIRAENLLNSLSAKEREIALLIARGGLSNKEIAARIFVTESTIKGHVSRILRKLGVEQRSGIAAKLERFLD</sequence>
<dbReference type="AlphaFoldDB" id="A0A917VK08"/>
<dbReference type="InterPro" id="IPR000792">
    <property type="entry name" value="Tscrpt_reg_LuxR_C"/>
</dbReference>
<name>A0A917VK08_9ACTN</name>
<evidence type="ECO:0000256" key="2">
    <source>
        <dbReference type="ARBA" id="ARBA00023125"/>
    </source>
</evidence>
<dbReference type="Pfam" id="PF00196">
    <property type="entry name" value="GerE"/>
    <property type="match status" value="1"/>
</dbReference>
<evidence type="ECO:0000256" key="3">
    <source>
        <dbReference type="ARBA" id="ARBA00023163"/>
    </source>
</evidence>
<protein>
    <recommendedName>
        <fullName evidence="4">HTH luxR-type domain-containing protein</fullName>
    </recommendedName>
</protein>
<comment type="caution">
    <text evidence="5">The sequence shown here is derived from an EMBL/GenBank/DDBJ whole genome shotgun (WGS) entry which is preliminary data.</text>
</comment>
<evidence type="ECO:0000256" key="1">
    <source>
        <dbReference type="ARBA" id="ARBA00023015"/>
    </source>
</evidence>